<reference evidence="2 3" key="1">
    <citation type="submission" date="2021-07" db="EMBL/GenBank/DDBJ databases">
        <title>Clostridium weizhouense sp. nov., an anaerobic bacterium isolated from activated sludge of Petroleum wastewater.</title>
        <authorList>
            <person name="Li Q."/>
        </authorList>
    </citation>
    <scope>NUCLEOTIDE SEQUENCE [LARGE SCALE GENOMIC DNA]</scope>
    <source>
        <strain evidence="2 3">YB-6</strain>
    </source>
</reference>
<dbReference type="SUPFAM" id="SSF64307">
    <property type="entry name" value="SirA-like"/>
    <property type="match status" value="1"/>
</dbReference>
<dbReference type="InterPro" id="IPR001455">
    <property type="entry name" value="TusA-like"/>
</dbReference>
<comment type="caution">
    <text evidence="2">The sequence shown here is derived from an EMBL/GenBank/DDBJ whole genome shotgun (WGS) entry which is preliminary data.</text>
</comment>
<name>A0ABS7ALH4_9CLOT</name>
<dbReference type="Pfam" id="PF01206">
    <property type="entry name" value="TusA"/>
    <property type="match status" value="1"/>
</dbReference>
<sequence>MKEIDCRGISFPKTIRMVKKYFNSIGEGEAIVIVNKDSDNANIVKVAMSKGYQVEIEENDEELNIMIEKRGCLEIIDEKEFSILITSDKFGAGDEKLGKILLNEYLNALNESEKLPKNIIFLNEAVKVFDTNGNKEKINNIKLLSQEGVDVLVHEGSLKYYKLDIVDDFVEVVDMYDIVDIINESKNLIKL</sequence>
<evidence type="ECO:0000313" key="2">
    <source>
        <dbReference type="EMBL" id="MBW6408943.1"/>
    </source>
</evidence>
<accession>A0ABS7ALH4</accession>
<dbReference type="InterPro" id="IPR027396">
    <property type="entry name" value="DsrEFH-like"/>
</dbReference>
<dbReference type="RefSeq" id="WP_219777989.1">
    <property type="nucleotide sequence ID" value="NZ_JAHXPT010000001.1"/>
</dbReference>
<evidence type="ECO:0000313" key="3">
    <source>
        <dbReference type="Proteomes" id="UP001519921"/>
    </source>
</evidence>
<dbReference type="EMBL" id="JAHXPT010000001">
    <property type="protein sequence ID" value="MBW6408943.1"/>
    <property type="molecule type" value="Genomic_DNA"/>
</dbReference>
<gene>
    <name evidence="2" type="primary">yedF</name>
    <name evidence="2" type="ORF">KYD98_02450</name>
</gene>
<organism evidence="2 3">
    <name type="scientific">Clostridium weizhouense</name>
    <dbReference type="NCBI Taxonomy" id="2859781"/>
    <lineage>
        <taxon>Bacteria</taxon>
        <taxon>Bacillati</taxon>
        <taxon>Bacillota</taxon>
        <taxon>Clostridia</taxon>
        <taxon>Eubacteriales</taxon>
        <taxon>Clostridiaceae</taxon>
        <taxon>Clostridium</taxon>
    </lineage>
</organism>
<dbReference type="NCBIfam" id="TIGR03527">
    <property type="entry name" value="selenium_YedF"/>
    <property type="match status" value="1"/>
</dbReference>
<dbReference type="SUPFAM" id="SSF75169">
    <property type="entry name" value="DsrEFH-like"/>
    <property type="match status" value="1"/>
</dbReference>
<dbReference type="Proteomes" id="UP001519921">
    <property type="component" value="Unassembled WGS sequence"/>
</dbReference>
<dbReference type="InterPro" id="IPR036868">
    <property type="entry name" value="TusA-like_sf"/>
</dbReference>
<dbReference type="InterPro" id="IPR019870">
    <property type="entry name" value="Se_metab_YedF"/>
</dbReference>
<feature type="domain" description="UPF0033" evidence="1">
    <location>
        <begin position="2"/>
        <end position="69"/>
    </location>
</feature>
<keyword evidence="3" id="KW-1185">Reference proteome</keyword>
<proteinExistence type="predicted"/>
<protein>
    <submittedName>
        <fullName evidence="2">Sulfurtransferase-like selenium metabolism protein YedF</fullName>
    </submittedName>
</protein>
<evidence type="ECO:0000259" key="1">
    <source>
        <dbReference type="Pfam" id="PF01206"/>
    </source>
</evidence>
<dbReference type="Gene3D" id="3.30.110.40">
    <property type="entry name" value="TusA-like domain"/>
    <property type="match status" value="1"/>
</dbReference>